<proteinExistence type="predicted"/>
<sequence>MDTAYSALVNNSASVGLFTAVGLPRLAMHWPRVLMATALFEAIYRLMGVLTPVLFPASWKRMNKVE</sequence>
<dbReference type="EMBL" id="JANBUN010003594">
    <property type="protein sequence ID" value="KAJ2790121.1"/>
    <property type="molecule type" value="Genomic_DNA"/>
</dbReference>
<accession>A0ACC1KHE6</accession>
<dbReference type="Proteomes" id="UP001140087">
    <property type="component" value="Unassembled WGS sequence"/>
</dbReference>
<evidence type="ECO:0000313" key="2">
    <source>
        <dbReference type="Proteomes" id="UP001140087"/>
    </source>
</evidence>
<feature type="non-terminal residue" evidence="1">
    <location>
        <position position="66"/>
    </location>
</feature>
<protein>
    <submittedName>
        <fullName evidence="1">Uncharacterized protein</fullName>
    </submittedName>
</protein>
<name>A0ACC1KHE6_9FUNG</name>
<comment type="caution">
    <text evidence="1">The sequence shown here is derived from an EMBL/GenBank/DDBJ whole genome shotgun (WGS) entry which is preliminary data.</text>
</comment>
<reference evidence="1" key="1">
    <citation type="submission" date="2022-07" db="EMBL/GenBank/DDBJ databases">
        <title>Phylogenomic reconstructions and comparative analyses of Kickxellomycotina fungi.</title>
        <authorList>
            <person name="Reynolds N.K."/>
            <person name="Stajich J.E."/>
            <person name="Barry K."/>
            <person name="Grigoriev I.V."/>
            <person name="Crous P."/>
            <person name="Smith M.E."/>
        </authorList>
    </citation>
    <scope>NUCLEOTIDE SEQUENCE</scope>
    <source>
        <strain evidence="1">BCRC 34780</strain>
    </source>
</reference>
<gene>
    <name evidence="1" type="ORF">H4R21_006580</name>
</gene>
<keyword evidence="2" id="KW-1185">Reference proteome</keyword>
<evidence type="ECO:0000313" key="1">
    <source>
        <dbReference type="EMBL" id="KAJ2790121.1"/>
    </source>
</evidence>
<organism evidence="1 2">
    <name type="scientific">Coemansia helicoidea</name>
    <dbReference type="NCBI Taxonomy" id="1286919"/>
    <lineage>
        <taxon>Eukaryota</taxon>
        <taxon>Fungi</taxon>
        <taxon>Fungi incertae sedis</taxon>
        <taxon>Zoopagomycota</taxon>
        <taxon>Kickxellomycotina</taxon>
        <taxon>Kickxellomycetes</taxon>
        <taxon>Kickxellales</taxon>
        <taxon>Kickxellaceae</taxon>
        <taxon>Coemansia</taxon>
    </lineage>
</organism>